<evidence type="ECO:0000256" key="7">
    <source>
        <dbReference type="HAMAP-Rule" id="MF_00203"/>
    </source>
</evidence>
<dbReference type="InterPro" id="IPR004791">
    <property type="entry name" value="UvrC"/>
</dbReference>
<gene>
    <name evidence="7" type="primary">uvrC</name>
    <name evidence="12" type="ORF">SAMN06269117_10267</name>
</gene>
<dbReference type="NCBIfam" id="TIGR00194">
    <property type="entry name" value="uvrC"/>
    <property type="match status" value="1"/>
</dbReference>
<dbReference type="GO" id="GO:0005737">
    <property type="term" value="C:cytoplasm"/>
    <property type="evidence" value="ECO:0007669"/>
    <property type="project" value="UniProtKB-SubCell"/>
</dbReference>
<dbReference type="CDD" id="cd10434">
    <property type="entry name" value="GIY-YIG_UvrC_Cho"/>
    <property type="match status" value="1"/>
</dbReference>
<dbReference type="PROSITE" id="PS50164">
    <property type="entry name" value="GIY_YIG"/>
    <property type="match status" value="1"/>
</dbReference>
<sequence length="598" mass="69832">MKLQRPVHRTLKSKVESVPELPGVYLFKDRDGNVIYVGKAKSLKRRLLNHLSATNPSDKSYKIVSSSCDFDYIVVKSEREALKLEAELIKTYLPRFNVLLKDDKSYPFLVITDEEFPTVKIVRKKDDVSGEKFGPFIPPKIARQLKELLHKTFKLRKCKELKKRNKPCLQYYIERCTAPCCGYVGKKEYRNQVKGALSFLKGNVKELIKELHSKIEEAAEKLEFERAASLRDQLLAIKEVYQRSSYLFDEFPNCDIFYLEEKKGLFNGVKLTVRNGIIYGKESFTFDPVDPWDEELLEELFNYGEEKISSEVVGTIWLKNNYSCFELPDRIFTNFKSLDSRYKTEDIPESILTLVKKNRKFERARLNLEKLREEYESVFYDFFPNRVEVFDISTLQGEATVGSCVVWENGEFVKSDYRRYRVRSVDGVNDYASMEEVLNRRFKRIKSGEVRAPDLVLVDGGVGQLNVAVRVRDSLNLDFRVFSIAKKEELVFTDDGEIIETKKYPLLFRFFTSLRDEAHRFAISYNRKVREREMLRSSFDGIKGLGVKRKTLIERFYPDLRELSMATIEELRRIGIPKNVAEEVIKRAREVFGGRDES</sequence>
<dbReference type="GO" id="GO:0003677">
    <property type="term" value="F:DNA binding"/>
    <property type="evidence" value="ECO:0007669"/>
    <property type="project" value="UniProtKB-UniRule"/>
</dbReference>
<feature type="domain" description="UvrC family homology region profile" evidence="11">
    <location>
        <begin position="354"/>
        <end position="471"/>
    </location>
</feature>
<keyword evidence="5 7" id="KW-0234">DNA repair</keyword>
<dbReference type="GO" id="GO:0009381">
    <property type="term" value="F:excinuclease ABC activity"/>
    <property type="evidence" value="ECO:0007669"/>
    <property type="project" value="UniProtKB-UniRule"/>
</dbReference>
<dbReference type="PANTHER" id="PTHR30562:SF1">
    <property type="entry name" value="UVRABC SYSTEM PROTEIN C"/>
    <property type="match status" value="1"/>
</dbReference>
<dbReference type="Pfam" id="PF08459">
    <property type="entry name" value="UvrC_RNaseH_dom"/>
    <property type="match status" value="1"/>
</dbReference>
<evidence type="ECO:0000313" key="12">
    <source>
        <dbReference type="EMBL" id="SMO36793.1"/>
    </source>
</evidence>
<keyword evidence="6 7" id="KW-0742">SOS response</keyword>
<evidence type="ECO:0000256" key="6">
    <source>
        <dbReference type="ARBA" id="ARBA00023236"/>
    </source>
</evidence>
<keyword evidence="3 7" id="KW-0228">DNA excision</keyword>
<evidence type="ECO:0000256" key="3">
    <source>
        <dbReference type="ARBA" id="ARBA00022769"/>
    </source>
</evidence>
<evidence type="ECO:0000256" key="2">
    <source>
        <dbReference type="ARBA" id="ARBA00022763"/>
    </source>
</evidence>
<dbReference type="EMBL" id="FXTM01000002">
    <property type="protein sequence ID" value="SMO36793.1"/>
    <property type="molecule type" value="Genomic_DNA"/>
</dbReference>
<evidence type="ECO:0000256" key="4">
    <source>
        <dbReference type="ARBA" id="ARBA00022881"/>
    </source>
</evidence>
<organism evidence="12 13">
    <name type="scientific">Balnearium lithotrophicum</name>
    <dbReference type="NCBI Taxonomy" id="223788"/>
    <lineage>
        <taxon>Bacteria</taxon>
        <taxon>Pseudomonadati</taxon>
        <taxon>Aquificota</taxon>
        <taxon>Aquificia</taxon>
        <taxon>Desulfurobacteriales</taxon>
        <taxon>Desulfurobacteriaceae</taxon>
        <taxon>Balnearium</taxon>
    </lineage>
</organism>
<comment type="similarity">
    <text evidence="7">Belongs to the UvrC family.</text>
</comment>
<dbReference type="Proteomes" id="UP000317315">
    <property type="component" value="Unassembled WGS sequence"/>
</dbReference>
<comment type="subunit">
    <text evidence="7">Interacts with UvrB in an incision complex.</text>
</comment>
<keyword evidence="8" id="KW-0175">Coiled coil</keyword>
<comment type="function">
    <text evidence="7">The UvrABC repair system catalyzes the recognition and processing of DNA lesions. UvrC both incises the 5' and 3' sides of the lesion. The N-terminal half is responsible for the 3' incision and the C-terminal half is responsible for the 5' incision.</text>
</comment>
<dbReference type="PANTHER" id="PTHR30562">
    <property type="entry name" value="UVRC/OXIDOREDUCTASE"/>
    <property type="match status" value="1"/>
</dbReference>
<dbReference type="SMART" id="SM00465">
    <property type="entry name" value="GIYc"/>
    <property type="match status" value="1"/>
</dbReference>
<dbReference type="AlphaFoldDB" id="A0A521APP0"/>
<protein>
    <recommendedName>
        <fullName evidence="7">UvrABC system protein C</fullName>
        <shortName evidence="7">Protein UvrC</shortName>
    </recommendedName>
    <alternativeName>
        <fullName evidence="7">Excinuclease ABC subunit C</fullName>
    </alternativeName>
</protein>
<dbReference type="GO" id="GO:0006289">
    <property type="term" value="P:nucleotide-excision repair"/>
    <property type="evidence" value="ECO:0007669"/>
    <property type="project" value="UniProtKB-UniRule"/>
</dbReference>
<dbReference type="HAMAP" id="MF_00203">
    <property type="entry name" value="UvrC"/>
    <property type="match status" value="1"/>
</dbReference>
<evidence type="ECO:0000259" key="11">
    <source>
        <dbReference type="PROSITE" id="PS50165"/>
    </source>
</evidence>
<dbReference type="InterPro" id="IPR001162">
    <property type="entry name" value="UvrC_RNase_H_dom"/>
</dbReference>
<evidence type="ECO:0000259" key="10">
    <source>
        <dbReference type="PROSITE" id="PS50164"/>
    </source>
</evidence>
<evidence type="ECO:0000256" key="1">
    <source>
        <dbReference type="ARBA" id="ARBA00022490"/>
    </source>
</evidence>
<proteinExistence type="inferred from homology"/>
<name>A0A521APP0_9BACT</name>
<evidence type="ECO:0000313" key="13">
    <source>
        <dbReference type="Proteomes" id="UP000317315"/>
    </source>
</evidence>
<evidence type="ECO:0000259" key="9">
    <source>
        <dbReference type="PROSITE" id="PS50151"/>
    </source>
</evidence>
<dbReference type="GO" id="GO:0009432">
    <property type="term" value="P:SOS response"/>
    <property type="evidence" value="ECO:0007669"/>
    <property type="project" value="UniProtKB-UniRule"/>
</dbReference>
<reference evidence="12 13" key="1">
    <citation type="submission" date="2017-05" db="EMBL/GenBank/DDBJ databases">
        <authorList>
            <person name="Varghese N."/>
            <person name="Submissions S."/>
        </authorList>
    </citation>
    <scope>NUCLEOTIDE SEQUENCE [LARGE SCALE GENOMIC DNA]</scope>
    <source>
        <strain evidence="12 13">DSM 16304</strain>
    </source>
</reference>
<dbReference type="PROSITE" id="PS50165">
    <property type="entry name" value="UVRC"/>
    <property type="match status" value="1"/>
</dbReference>
<keyword evidence="4 7" id="KW-0267">Excision nuclease</keyword>
<dbReference type="FunFam" id="3.40.1440.10:FF:000001">
    <property type="entry name" value="UvrABC system protein C"/>
    <property type="match status" value="1"/>
</dbReference>
<accession>A0A521APP0</accession>
<dbReference type="Gene3D" id="3.30.420.340">
    <property type="entry name" value="UvrC, RNAse H endonuclease domain"/>
    <property type="match status" value="1"/>
</dbReference>
<keyword evidence="1 7" id="KW-0963">Cytoplasm</keyword>
<dbReference type="SUPFAM" id="SSF46600">
    <property type="entry name" value="C-terminal UvrC-binding domain of UvrB"/>
    <property type="match status" value="1"/>
</dbReference>
<dbReference type="InterPro" id="IPR038476">
    <property type="entry name" value="UvrC_RNase_H_dom_sf"/>
</dbReference>
<dbReference type="Pfam" id="PF01541">
    <property type="entry name" value="GIY-YIG"/>
    <property type="match status" value="1"/>
</dbReference>
<feature type="domain" description="GIY-YIG" evidence="10">
    <location>
        <begin position="20"/>
        <end position="98"/>
    </location>
</feature>
<dbReference type="SUPFAM" id="SSF47781">
    <property type="entry name" value="RuvA domain 2-like"/>
    <property type="match status" value="1"/>
</dbReference>
<dbReference type="InterPro" id="IPR036876">
    <property type="entry name" value="UVR_dom_sf"/>
</dbReference>
<dbReference type="Pfam" id="PF02151">
    <property type="entry name" value="UVR"/>
    <property type="match status" value="1"/>
</dbReference>
<dbReference type="Gene3D" id="3.40.1440.10">
    <property type="entry name" value="GIY-YIG endonuclease"/>
    <property type="match status" value="1"/>
</dbReference>
<dbReference type="SUPFAM" id="SSF82771">
    <property type="entry name" value="GIY-YIG endonuclease"/>
    <property type="match status" value="1"/>
</dbReference>
<feature type="coiled-coil region" evidence="8">
    <location>
        <begin position="201"/>
        <end position="228"/>
    </location>
</feature>
<keyword evidence="13" id="KW-1185">Reference proteome</keyword>
<dbReference type="Gene3D" id="1.10.150.20">
    <property type="entry name" value="5' to 3' exonuclease, C-terminal subdomain"/>
    <property type="match status" value="1"/>
</dbReference>
<dbReference type="InterPro" id="IPR001943">
    <property type="entry name" value="UVR_dom"/>
</dbReference>
<evidence type="ECO:0000256" key="8">
    <source>
        <dbReference type="SAM" id="Coils"/>
    </source>
</evidence>
<keyword evidence="2 7" id="KW-0227">DNA damage</keyword>
<evidence type="ECO:0000256" key="5">
    <source>
        <dbReference type="ARBA" id="ARBA00023204"/>
    </source>
</evidence>
<dbReference type="PROSITE" id="PS50151">
    <property type="entry name" value="UVR"/>
    <property type="match status" value="1"/>
</dbReference>
<dbReference type="InterPro" id="IPR050066">
    <property type="entry name" value="UvrABC_protein_C"/>
</dbReference>
<dbReference type="InterPro" id="IPR010994">
    <property type="entry name" value="RuvA_2-like"/>
</dbReference>
<comment type="subcellular location">
    <subcellularLocation>
        <location evidence="7">Cytoplasm</location>
    </subcellularLocation>
</comment>
<dbReference type="Gene3D" id="4.10.860.10">
    <property type="entry name" value="UVR domain"/>
    <property type="match status" value="1"/>
</dbReference>
<dbReference type="GO" id="GO:0009380">
    <property type="term" value="C:excinuclease repair complex"/>
    <property type="evidence" value="ECO:0007669"/>
    <property type="project" value="InterPro"/>
</dbReference>
<feature type="domain" description="UVR" evidence="9">
    <location>
        <begin position="205"/>
        <end position="240"/>
    </location>
</feature>
<dbReference type="InterPro" id="IPR035901">
    <property type="entry name" value="GIY-YIG_endonuc_sf"/>
</dbReference>
<dbReference type="InterPro" id="IPR000305">
    <property type="entry name" value="GIY-YIG_endonuc"/>
</dbReference>
<dbReference type="InterPro" id="IPR047296">
    <property type="entry name" value="GIY-YIG_UvrC_Cho"/>
</dbReference>